<sequence length="197" mass="22391">MVKALVVSVHPRTDSLTAAALERALATLRDGRHTVTLIDLYAEGFDPLLSEDEHRRHRDPPGTKPQIADHVALVRACEMLVLVYPTWWGAQPAMLKGWFERVWVNGVAAEVHDDGRPPSPLLTNIKRIVVVTTHGSPKWINAVEGEAGKRFAKRSLRASVNRRCRVHWIAFYGVDRSTHERRTRFLDRVSRRLARIV</sequence>
<dbReference type="InterPro" id="IPR029039">
    <property type="entry name" value="Flavoprotein-like_sf"/>
</dbReference>
<dbReference type="GO" id="GO:0003955">
    <property type="term" value="F:NAD(P)H dehydrogenase (quinone) activity"/>
    <property type="evidence" value="ECO:0007669"/>
    <property type="project" value="TreeGrafter"/>
</dbReference>
<dbReference type="PANTHER" id="PTHR10204">
    <property type="entry name" value="NAD P H OXIDOREDUCTASE-RELATED"/>
    <property type="match status" value="1"/>
</dbReference>
<accession>A0A6J7P3W6</accession>
<protein>
    <submittedName>
        <fullName evidence="5">Unannotated protein</fullName>
    </submittedName>
</protein>
<dbReference type="Pfam" id="PF02525">
    <property type="entry name" value="Flavodoxin_2"/>
    <property type="match status" value="1"/>
</dbReference>
<dbReference type="EMBL" id="CAFBON010000191">
    <property type="protein sequence ID" value="CAB4999901.1"/>
    <property type="molecule type" value="Genomic_DNA"/>
</dbReference>
<name>A0A6J7P3W6_9ZZZZ</name>
<evidence type="ECO:0000313" key="4">
    <source>
        <dbReference type="EMBL" id="CAB4824059.1"/>
    </source>
</evidence>
<keyword evidence="2" id="KW-0560">Oxidoreductase</keyword>
<gene>
    <name evidence="4" type="ORF">UFOPK3001_02355</name>
    <name evidence="5" type="ORF">UFOPK3954_01673</name>
</gene>
<feature type="domain" description="Flavodoxin-like fold" evidence="3">
    <location>
        <begin position="3"/>
        <end position="176"/>
    </location>
</feature>
<evidence type="ECO:0000313" key="5">
    <source>
        <dbReference type="EMBL" id="CAB4999901.1"/>
    </source>
</evidence>
<comment type="similarity">
    <text evidence="1">Belongs to the NAD(P)H dehydrogenase (quinone) family.</text>
</comment>
<proteinExistence type="inferred from homology"/>
<dbReference type="InterPro" id="IPR003680">
    <property type="entry name" value="Flavodoxin_fold"/>
</dbReference>
<evidence type="ECO:0000256" key="2">
    <source>
        <dbReference type="ARBA" id="ARBA00023002"/>
    </source>
</evidence>
<reference evidence="5" key="1">
    <citation type="submission" date="2020-05" db="EMBL/GenBank/DDBJ databases">
        <authorList>
            <person name="Chiriac C."/>
            <person name="Salcher M."/>
            <person name="Ghai R."/>
            <person name="Kavagutti S V."/>
        </authorList>
    </citation>
    <scope>NUCLEOTIDE SEQUENCE</scope>
</reference>
<dbReference type="AlphaFoldDB" id="A0A6J7P3W6"/>
<evidence type="ECO:0000259" key="3">
    <source>
        <dbReference type="Pfam" id="PF02525"/>
    </source>
</evidence>
<organism evidence="5">
    <name type="scientific">freshwater metagenome</name>
    <dbReference type="NCBI Taxonomy" id="449393"/>
    <lineage>
        <taxon>unclassified sequences</taxon>
        <taxon>metagenomes</taxon>
        <taxon>ecological metagenomes</taxon>
    </lineage>
</organism>
<dbReference type="Gene3D" id="3.40.50.360">
    <property type="match status" value="1"/>
</dbReference>
<dbReference type="InterPro" id="IPR051545">
    <property type="entry name" value="NAD(P)H_dehydrogenase_qn"/>
</dbReference>
<dbReference type="EMBL" id="CAFAAJ010000222">
    <property type="protein sequence ID" value="CAB4824059.1"/>
    <property type="molecule type" value="Genomic_DNA"/>
</dbReference>
<evidence type="ECO:0000256" key="1">
    <source>
        <dbReference type="ARBA" id="ARBA00006252"/>
    </source>
</evidence>
<dbReference type="PANTHER" id="PTHR10204:SF34">
    <property type="entry name" value="NAD(P)H DEHYDROGENASE [QUINONE] 1 ISOFORM 1"/>
    <property type="match status" value="1"/>
</dbReference>
<dbReference type="GO" id="GO:0005829">
    <property type="term" value="C:cytosol"/>
    <property type="evidence" value="ECO:0007669"/>
    <property type="project" value="TreeGrafter"/>
</dbReference>
<dbReference type="SUPFAM" id="SSF52218">
    <property type="entry name" value="Flavoproteins"/>
    <property type="match status" value="1"/>
</dbReference>